<sequence length="82" mass="9433">MRKTIQGKKVLQAPLLFDRYVCPGCMENASFRIIRNESAKGEYAEMSCPVRYYALCKKCNIIVSYVKDLAIKRIPISKQNDL</sequence>
<evidence type="ECO:0000313" key="1">
    <source>
        <dbReference type="EMBL" id="KXG73671.1"/>
    </source>
</evidence>
<comment type="caution">
    <text evidence="1">The sequence shown here is derived from an EMBL/GenBank/DDBJ whole genome shotgun (WGS) entry which is preliminary data.</text>
</comment>
<organism evidence="1 2">
    <name type="scientific">Thermotalea metallivorans</name>
    <dbReference type="NCBI Taxonomy" id="520762"/>
    <lineage>
        <taxon>Bacteria</taxon>
        <taxon>Bacillati</taxon>
        <taxon>Bacillota</taxon>
        <taxon>Clostridia</taxon>
        <taxon>Peptostreptococcales</taxon>
        <taxon>Thermotaleaceae</taxon>
        <taxon>Thermotalea</taxon>
    </lineage>
</organism>
<evidence type="ECO:0000313" key="2">
    <source>
        <dbReference type="Proteomes" id="UP000070456"/>
    </source>
</evidence>
<dbReference type="AlphaFoldDB" id="A0A140KZE6"/>
<reference evidence="1 2" key="1">
    <citation type="submission" date="2015-12" db="EMBL/GenBank/DDBJ databases">
        <title>Draft genome sequence of the thermoanaerobe Thermotalea metallivorans, an isolate from the runoff channel of the Great Artesian Basin, Australia.</title>
        <authorList>
            <person name="Patel B.K."/>
        </authorList>
    </citation>
    <scope>NUCLEOTIDE SEQUENCE [LARGE SCALE GENOMIC DNA]</scope>
    <source>
        <strain evidence="1 2">B2-1</strain>
    </source>
</reference>
<name>A0A140KZE6_9FIRM</name>
<protein>
    <submittedName>
        <fullName evidence="1">Uncharacterized protein</fullName>
    </submittedName>
</protein>
<proteinExistence type="predicted"/>
<dbReference type="Proteomes" id="UP000070456">
    <property type="component" value="Unassembled WGS sequence"/>
</dbReference>
<gene>
    <name evidence="1" type="ORF">AN619_29660</name>
</gene>
<keyword evidence="2" id="KW-1185">Reference proteome</keyword>
<dbReference type="EMBL" id="LOEE01000083">
    <property type="protein sequence ID" value="KXG73671.1"/>
    <property type="molecule type" value="Genomic_DNA"/>
</dbReference>
<dbReference type="RefSeq" id="WP_068558039.1">
    <property type="nucleotide sequence ID" value="NZ_LOEE01000083.1"/>
</dbReference>
<accession>A0A140KZE6</accession>